<feature type="compositionally biased region" description="Basic residues" evidence="1">
    <location>
        <begin position="78"/>
        <end position="88"/>
    </location>
</feature>
<evidence type="ECO:0000256" key="1">
    <source>
        <dbReference type="SAM" id="MobiDB-lite"/>
    </source>
</evidence>
<proteinExistence type="predicted"/>
<organism evidence="2">
    <name type="scientific">bioreactor metagenome</name>
    <dbReference type="NCBI Taxonomy" id="1076179"/>
    <lineage>
        <taxon>unclassified sequences</taxon>
        <taxon>metagenomes</taxon>
        <taxon>ecological metagenomes</taxon>
    </lineage>
</organism>
<feature type="region of interest" description="Disordered" evidence="1">
    <location>
        <begin position="1"/>
        <end position="150"/>
    </location>
</feature>
<gene>
    <name evidence="2" type="ORF">SDC9_208558</name>
</gene>
<sequence length="150" mass="16779">MAASASGRRQVHPRRRRNGHRLGRLPWCRDPRLRRSHLRRCRHGALPRRPEGGRLGPEPVPEHCHRSRTGTGPGGRLRLGRPARRRCPAGRDPRPGGAGADRRRRAAPRARGDTLPRAPAHPARRRARPAARGAPRRGRGGPARPRPSRR</sequence>
<dbReference type="EMBL" id="VSSQ01136572">
    <property type="protein sequence ID" value="MPN60826.1"/>
    <property type="molecule type" value="Genomic_DNA"/>
</dbReference>
<feature type="compositionally biased region" description="Basic residues" evidence="1">
    <location>
        <begin position="34"/>
        <end position="46"/>
    </location>
</feature>
<comment type="caution">
    <text evidence="2">The sequence shown here is derived from an EMBL/GenBank/DDBJ whole genome shotgun (WGS) entry which is preliminary data.</text>
</comment>
<dbReference type="AlphaFoldDB" id="A0A645JBK2"/>
<protein>
    <submittedName>
        <fullName evidence="2">Uncharacterized protein</fullName>
    </submittedName>
</protein>
<name>A0A645JBK2_9ZZZZ</name>
<accession>A0A645JBK2</accession>
<feature type="compositionally biased region" description="Basic residues" evidence="1">
    <location>
        <begin position="122"/>
        <end position="139"/>
    </location>
</feature>
<reference evidence="2" key="1">
    <citation type="submission" date="2019-08" db="EMBL/GenBank/DDBJ databases">
        <authorList>
            <person name="Kucharzyk K."/>
            <person name="Murdoch R.W."/>
            <person name="Higgins S."/>
            <person name="Loffler F."/>
        </authorList>
    </citation>
    <scope>NUCLEOTIDE SEQUENCE</scope>
</reference>
<feature type="compositionally biased region" description="Basic residues" evidence="1">
    <location>
        <begin position="9"/>
        <end position="23"/>
    </location>
</feature>
<evidence type="ECO:0000313" key="2">
    <source>
        <dbReference type="EMBL" id="MPN60826.1"/>
    </source>
</evidence>